<evidence type="ECO:0000256" key="1">
    <source>
        <dbReference type="SAM" id="SignalP"/>
    </source>
</evidence>
<accession>A0A0B7JQ92</accession>
<dbReference type="AlphaFoldDB" id="A0A0B7JQ92"/>
<reference evidence="2" key="1">
    <citation type="submission" date="2015-01" db="EMBL/GenBank/DDBJ databases">
        <authorList>
            <person name="Durling Mikael"/>
        </authorList>
    </citation>
    <scope>NUCLEOTIDE SEQUENCE</scope>
</reference>
<protein>
    <submittedName>
        <fullName evidence="2">Uncharacterized protein</fullName>
    </submittedName>
</protein>
<keyword evidence="1" id="KW-0732">Signal</keyword>
<evidence type="ECO:0000313" key="2">
    <source>
        <dbReference type="EMBL" id="CEO47164.1"/>
    </source>
</evidence>
<sequence>MLHLWFISAAPVLARDALGTDVDSIALGRNSQIAEDLDVDSSSAKLLYVNLGILYLSLSHHLKGPIEYVMVKGGTIMTQPS</sequence>
<name>A0A0B7JQ92_BIOOC</name>
<organism evidence="2">
    <name type="scientific">Bionectria ochroleuca</name>
    <name type="common">Gliocladium roseum</name>
    <dbReference type="NCBI Taxonomy" id="29856"/>
    <lineage>
        <taxon>Eukaryota</taxon>
        <taxon>Fungi</taxon>
        <taxon>Dikarya</taxon>
        <taxon>Ascomycota</taxon>
        <taxon>Pezizomycotina</taxon>
        <taxon>Sordariomycetes</taxon>
        <taxon>Hypocreomycetidae</taxon>
        <taxon>Hypocreales</taxon>
        <taxon>Bionectriaceae</taxon>
        <taxon>Clonostachys</taxon>
    </lineage>
</organism>
<gene>
    <name evidence="2" type="ORF">BN869_000003219_1</name>
</gene>
<feature type="chain" id="PRO_5002117589" evidence="1">
    <location>
        <begin position="20"/>
        <end position="81"/>
    </location>
</feature>
<feature type="signal peptide" evidence="1">
    <location>
        <begin position="1"/>
        <end position="19"/>
    </location>
</feature>
<dbReference type="EMBL" id="CDPU01000006">
    <property type="protein sequence ID" value="CEO47164.1"/>
    <property type="molecule type" value="Genomic_DNA"/>
</dbReference>
<proteinExistence type="predicted"/>